<dbReference type="EnsemblPlants" id="Solyc00g076250.1.1">
    <property type="protein sequence ID" value="Solyc00g076250.1.1"/>
    <property type="gene ID" value="Solyc00g076250.1"/>
</dbReference>
<accession>A0A494G9L8</accession>
<reference evidence="1" key="2">
    <citation type="submission" date="2019-04" db="UniProtKB">
        <authorList>
            <consortium name="EnsemblPlants"/>
        </authorList>
    </citation>
    <scope>IDENTIFICATION</scope>
    <source>
        <strain evidence="1">cv. Heinz 1706</strain>
    </source>
</reference>
<proteinExistence type="predicted"/>
<name>A0A494G9L8_SOLLC</name>
<evidence type="ECO:0000313" key="1">
    <source>
        <dbReference type="EnsemblPlants" id="Solyc00g076250.1.1"/>
    </source>
</evidence>
<dbReference type="SUPFAM" id="SSF47095">
    <property type="entry name" value="HMG-box"/>
    <property type="match status" value="1"/>
</dbReference>
<dbReference type="InParanoid" id="A0A494G9L8"/>
<dbReference type="PaxDb" id="4081-Solyc00g076250.1.1"/>
<organism evidence="1">
    <name type="scientific">Solanum lycopersicum</name>
    <name type="common">Tomato</name>
    <name type="synonym">Lycopersicon esculentum</name>
    <dbReference type="NCBI Taxonomy" id="4081"/>
    <lineage>
        <taxon>Eukaryota</taxon>
        <taxon>Viridiplantae</taxon>
        <taxon>Streptophyta</taxon>
        <taxon>Embryophyta</taxon>
        <taxon>Tracheophyta</taxon>
        <taxon>Spermatophyta</taxon>
        <taxon>Magnoliopsida</taxon>
        <taxon>eudicotyledons</taxon>
        <taxon>Gunneridae</taxon>
        <taxon>Pentapetalae</taxon>
        <taxon>asterids</taxon>
        <taxon>lamiids</taxon>
        <taxon>Solanales</taxon>
        <taxon>Solanaceae</taxon>
        <taxon>Solanoideae</taxon>
        <taxon>Solaneae</taxon>
        <taxon>Solanum</taxon>
        <taxon>Solanum subgen. Lycopersicon</taxon>
    </lineage>
</organism>
<reference evidence="1" key="1">
    <citation type="journal article" date="2012" name="Nature">
        <title>The tomato genome sequence provides insights into fleshy fruit evolution.</title>
        <authorList>
            <consortium name="Tomato Genome Consortium"/>
        </authorList>
    </citation>
    <scope>NUCLEOTIDE SEQUENCE [LARGE SCALE GENOMIC DNA]</scope>
    <source>
        <strain evidence="1">cv. Heinz 1706</strain>
    </source>
</reference>
<protein>
    <submittedName>
        <fullName evidence="1">Uncharacterized protein</fullName>
    </submittedName>
</protein>
<dbReference type="AlphaFoldDB" id="A0A494G9L8"/>
<evidence type="ECO:0000313" key="2">
    <source>
        <dbReference type="Proteomes" id="UP000004994"/>
    </source>
</evidence>
<sequence length="102" mass="11904">MFSVTFSKCGEMFIRCTLKSVHIFRILCALATKVASDAWKLMGPEEKVKYSTRARDVWDKYLSRLNSPLPLLEGFLYMMMELATLRMFDVLNFLCSTLWIFS</sequence>
<dbReference type="Gramene" id="Solyc00g076250.1.1">
    <property type="protein sequence ID" value="Solyc00g076250.1.1"/>
    <property type="gene ID" value="Solyc00g076250.1"/>
</dbReference>
<dbReference type="Proteomes" id="UP000004994">
    <property type="component" value="Unassembled WGS sequence"/>
</dbReference>
<dbReference type="InterPro" id="IPR036910">
    <property type="entry name" value="HMG_box_dom_sf"/>
</dbReference>
<keyword evidence="2" id="KW-1185">Reference proteome</keyword>
<dbReference type="STRING" id="4081.A0A494G9L8"/>